<dbReference type="InterPro" id="IPR045851">
    <property type="entry name" value="AMP-bd_C_sf"/>
</dbReference>
<dbReference type="Pfam" id="PF00501">
    <property type="entry name" value="AMP-binding"/>
    <property type="match status" value="1"/>
</dbReference>
<dbReference type="InterPro" id="IPR000873">
    <property type="entry name" value="AMP-dep_synth/lig_dom"/>
</dbReference>
<dbReference type="AlphaFoldDB" id="A0A840PEA6"/>
<evidence type="ECO:0000256" key="3">
    <source>
        <dbReference type="SAM" id="MobiDB-lite"/>
    </source>
</evidence>
<dbReference type="PANTHER" id="PTHR43201">
    <property type="entry name" value="ACYL-COA SYNTHETASE"/>
    <property type="match status" value="1"/>
</dbReference>
<sequence length="492" mass="52781">MTPSTPTTFGEAIRDLAEQAPDRPAVTCAGLTITRAELDRRSNRLARAFAGEGVRPGDHVSIALDNGPDFMVAAFAAWKLGAVPQPLSARMPPAELDAVLDIVKPAGVVAAGRATRFPALPLDADGEDDGPLPPAVSPSWKATTSGGSTGRPKVIVTDAPALVDTVTPLALLAGMPRDGTAVVPGPLHHNAPFLFSVLALLLGTHVVLQHRFEAERVLRDLDAHQAGWLYVVPTMMQRIWRLGPETRDRYDLSHLRRVVHMAAPCPPWLKREWIGWLGPERILEIYSATEGIAATAIDGAEWLTRPGSVGRPVLGEITILDVHGRELPPGEVGHVWLRRGPDARPGYHYVGARPRTRDGGWECYGDLGYLDSDGYLFLTDRESDMILVGGANVYPAEIEAALGEHPAVLDSCVIGMPHEDLGAVPCAIVQTTGAVTADELAAFLRGRLSAYKIPRTFEFTAAPLRDDAGKVRRSALRGERLRRGVAGAPSPG</sequence>
<proteinExistence type="inferred from homology"/>
<dbReference type="Proteomes" id="UP000578449">
    <property type="component" value="Unassembled WGS sequence"/>
</dbReference>
<comment type="similarity">
    <text evidence="1">Belongs to the ATP-dependent AMP-binding enzyme family.</text>
</comment>
<dbReference type="GO" id="GO:0031956">
    <property type="term" value="F:medium-chain fatty acid-CoA ligase activity"/>
    <property type="evidence" value="ECO:0007669"/>
    <property type="project" value="TreeGrafter"/>
</dbReference>
<dbReference type="RefSeq" id="WP_185053162.1">
    <property type="nucleotide sequence ID" value="NZ_BAABIX010000036.1"/>
</dbReference>
<dbReference type="Pfam" id="PF13193">
    <property type="entry name" value="AMP-binding_C"/>
    <property type="match status" value="1"/>
</dbReference>
<name>A0A840PEA6_9ACTN</name>
<comment type="caution">
    <text evidence="6">The sequence shown here is derived from an EMBL/GenBank/DDBJ whole genome shotgun (WGS) entry which is preliminary data.</text>
</comment>
<organism evidence="6 7">
    <name type="scientific">Thermocatellispora tengchongensis</name>
    <dbReference type="NCBI Taxonomy" id="1073253"/>
    <lineage>
        <taxon>Bacteria</taxon>
        <taxon>Bacillati</taxon>
        <taxon>Actinomycetota</taxon>
        <taxon>Actinomycetes</taxon>
        <taxon>Streptosporangiales</taxon>
        <taxon>Streptosporangiaceae</taxon>
        <taxon>Thermocatellispora</taxon>
    </lineage>
</organism>
<protein>
    <submittedName>
        <fullName evidence="6">Bile acid-coenzyme A ligase</fullName>
    </submittedName>
</protein>
<evidence type="ECO:0000313" key="7">
    <source>
        <dbReference type="Proteomes" id="UP000578449"/>
    </source>
</evidence>
<feature type="region of interest" description="Disordered" evidence="3">
    <location>
        <begin position="121"/>
        <end position="152"/>
    </location>
</feature>
<accession>A0A840PEA6</accession>
<evidence type="ECO:0000256" key="2">
    <source>
        <dbReference type="ARBA" id="ARBA00022598"/>
    </source>
</evidence>
<keyword evidence="2 6" id="KW-0436">Ligase</keyword>
<feature type="domain" description="AMP-dependent synthetase/ligase" evidence="4">
    <location>
        <begin position="16"/>
        <end position="347"/>
    </location>
</feature>
<evidence type="ECO:0000313" key="6">
    <source>
        <dbReference type="EMBL" id="MBB5136273.1"/>
    </source>
</evidence>
<evidence type="ECO:0000259" key="4">
    <source>
        <dbReference type="Pfam" id="PF00501"/>
    </source>
</evidence>
<dbReference type="GO" id="GO:0006631">
    <property type="term" value="P:fatty acid metabolic process"/>
    <property type="evidence" value="ECO:0007669"/>
    <property type="project" value="TreeGrafter"/>
</dbReference>
<dbReference type="SUPFAM" id="SSF56801">
    <property type="entry name" value="Acetyl-CoA synthetase-like"/>
    <property type="match status" value="1"/>
</dbReference>
<keyword evidence="7" id="KW-1185">Reference proteome</keyword>
<dbReference type="InterPro" id="IPR042099">
    <property type="entry name" value="ANL_N_sf"/>
</dbReference>
<dbReference type="PANTHER" id="PTHR43201:SF5">
    <property type="entry name" value="MEDIUM-CHAIN ACYL-COA LIGASE ACSF2, MITOCHONDRIAL"/>
    <property type="match status" value="1"/>
</dbReference>
<evidence type="ECO:0000256" key="1">
    <source>
        <dbReference type="ARBA" id="ARBA00006432"/>
    </source>
</evidence>
<dbReference type="Gene3D" id="3.40.50.12780">
    <property type="entry name" value="N-terminal domain of ligase-like"/>
    <property type="match status" value="1"/>
</dbReference>
<dbReference type="Gene3D" id="3.30.300.30">
    <property type="match status" value="1"/>
</dbReference>
<dbReference type="InterPro" id="IPR025110">
    <property type="entry name" value="AMP-bd_C"/>
</dbReference>
<evidence type="ECO:0000259" key="5">
    <source>
        <dbReference type="Pfam" id="PF13193"/>
    </source>
</evidence>
<gene>
    <name evidence="6" type="ORF">HNP84_006017</name>
</gene>
<dbReference type="EMBL" id="JACHGN010000013">
    <property type="protein sequence ID" value="MBB5136273.1"/>
    <property type="molecule type" value="Genomic_DNA"/>
</dbReference>
<feature type="domain" description="AMP-binding enzyme C-terminal" evidence="5">
    <location>
        <begin position="397"/>
        <end position="461"/>
    </location>
</feature>
<reference evidence="6 7" key="1">
    <citation type="submission" date="2020-08" db="EMBL/GenBank/DDBJ databases">
        <title>Genomic Encyclopedia of Type Strains, Phase IV (KMG-IV): sequencing the most valuable type-strain genomes for metagenomic binning, comparative biology and taxonomic classification.</title>
        <authorList>
            <person name="Goeker M."/>
        </authorList>
    </citation>
    <scope>NUCLEOTIDE SEQUENCE [LARGE SCALE GENOMIC DNA]</scope>
    <source>
        <strain evidence="6 7">DSM 45615</strain>
    </source>
</reference>